<keyword evidence="5 6" id="KW-0808">Transferase</keyword>
<evidence type="ECO:0000259" key="7">
    <source>
        <dbReference type="Pfam" id="PF01048"/>
    </source>
</evidence>
<dbReference type="SUPFAM" id="SSF53167">
    <property type="entry name" value="Purine and uridine phosphorylases"/>
    <property type="match status" value="1"/>
</dbReference>
<dbReference type="Pfam" id="PF01048">
    <property type="entry name" value="PNP_UDP_1"/>
    <property type="match status" value="1"/>
</dbReference>
<reference evidence="8 9" key="1">
    <citation type="submission" date="2022-01" db="EMBL/GenBank/DDBJ databases">
        <title>Mariniradius saccharolyticus sp. nov., isolated from sediment of a river.</title>
        <authorList>
            <person name="Liu H."/>
        </authorList>
    </citation>
    <scope>NUCLEOTIDE SEQUENCE [LARGE SCALE GENOMIC DNA]</scope>
    <source>
        <strain evidence="8 9">RY-2</strain>
    </source>
</reference>
<evidence type="ECO:0000256" key="1">
    <source>
        <dbReference type="ARBA" id="ARBA00005058"/>
    </source>
</evidence>
<dbReference type="InterPro" id="IPR035994">
    <property type="entry name" value="Nucleoside_phosphorylase_sf"/>
</dbReference>
<dbReference type="EC" id="2.4.2.1" evidence="6"/>
<evidence type="ECO:0000256" key="3">
    <source>
        <dbReference type="ARBA" id="ARBA00011233"/>
    </source>
</evidence>
<evidence type="ECO:0000256" key="5">
    <source>
        <dbReference type="ARBA" id="ARBA00022679"/>
    </source>
</evidence>
<dbReference type="PANTHER" id="PTHR11904">
    <property type="entry name" value="METHYLTHIOADENOSINE/PURINE NUCLEOSIDE PHOSPHORYLASE"/>
    <property type="match status" value="1"/>
</dbReference>
<dbReference type="PANTHER" id="PTHR11904:SF9">
    <property type="entry name" value="PURINE NUCLEOSIDE PHOSPHORYLASE-RELATED"/>
    <property type="match status" value="1"/>
</dbReference>
<evidence type="ECO:0000313" key="9">
    <source>
        <dbReference type="Proteomes" id="UP001201449"/>
    </source>
</evidence>
<keyword evidence="4 6" id="KW-0328">Glycosyltransferase</keyword>
<comment type="pathway">
    <text evidence="1 6">Purine metabolism; purine nucleoside salvage.</text>
</comment>
<dbReference type="Proteomes" id="UP001201449">
    <property type="component" value="Unassembled WGS sequence"/>
</dbReference>
<dbReference type="InterPro" id="IPR011270">
    <property type="entry name" value="Pur_Nuc_Pase_Ino/Guo-sp"/>
</dbReference>
<sequence length="278" mass="30597">MRIEEEISYTDQIEIASEYLSSKHPEKPQVGIILGTGLGQLINHMEVMLEIPYDMIPHFPLSTVESHHGKLVFGRLSGKSVVAMQGRFHYYEGYSMQQVTFPVRVLKKLGISHLFVSNAAGGLHPDFEIGDLMVIQDHIDLLPENPLRGKNLDQFGVRFPDMSEPYNLALVKKALEITEKNGIRAIPGVYVAVQGPNLETKAEYRFLRTIGADAVGMSTVPEVIVARHMNLPVFAVSAITDLCSPGKVKKISLAEVLAGAAKAEPGMSHLIMELIKGL</sequence>
<evidence type="ECO:0000256" key="2">
    <source>
        <dbReference type="ARBA" id="ARBA00006751"/>
    </source>
</evidence>
<comment type="caution">
    <text evidence="8">The sequence shown here is derived from an EMBL/GenBank/DDBJ whole genome shotgun (WGS) entry which is preliminary data.</text>
</comment>
<dbReference type="Gene3D" id="3.40.50.1580">
    <property type="entry name" value="Nucleoside phosphorylase domain"/>
    <property type="match status" value="1"/>
</dbReference>
<dbReference type="RefSeq" id="WP_234860036.1">
    <property type="nucleotide sequence ID" value="NZ_JAKEVZ010000001.1"/>
</dbReference>
<dbReference type="NCBIfam" id="NF006054">
    <property type="entry name" value="PRK08202.1"/>
    <property type="match status" value="1"/>
</dbReference>
<evidence type="ECO:0000313" key="8">
    <source>
        <dbReference type="EMBL" id="MCF1749895.1"/>
    </source>
</evidence>
<proteinExistence type="inferred from homology"/>
<organism evidence="8 9">
    <name type="scientific">Mariniradius sediminis</name>
    <dbReference type="NCBI Taxonomy" id="2909237"/>
    <lineage>
        <taxon>Bacteria</taxon>
        <taxon>Pseudomonadati</taxon>
        <taxon>Bacteroidota</taxon>
        <taxon>Cytophagia</taxon>
        <taxon>Cytophagales</taxon>
        <taxon>Cyclobacteriaceae</taxon>
        <taxon>Mariniradius</taxon>
    </lineage>
</organism>
<gene>
    <name evidence="8" type="ORF">L0U89_02330</name>
</gene>
<dbReference type="InterPro" id="IPR000845">
    <property type="entry name" value="Nucleoside_phosphorylase_d"/>
</dbReference>
<dbReference type="CDD" id="cd09009">
    <property type="entry name" value="PNP-EcPNPII_like"/>
    <property type="match status" value="1"/>
</dbReference>
<dbReference type="NCBIfam" id="TIGR01697">
    <property type="entry name" value="PNPH-PUNA-XAPA"/>
    <property type="match status" value="1"/>
</dbReference>
<dbReference type="GO" id="GO:0004731">
    <property type="term" value="F:purine-nucleoside phosphorylase activity"/>
    <property type="evidence" value="ECO:0007669"/>
    <property type="project" value="UniProtKB-EC"/>
</dbReference>
<comment type="subunit">
    <text evidence="3">Homotrimer.</text>
</comment>
<comment type="similarity">
    <text evidence="2 6">Belongs to the PNP/MTAP phosphorylase family.</text>
</comment>
<feature type="domain" description="Nucleoside phosphorylase" evidence="7">
    <location>
        <begin position="30"/>
        <end position="275"/>
    </location>
</feature>
<dbReference type="InterPro" id="IPR011268">
    <property type="entry name" value="Purine_phosphorylase"/>
</dbReference>
<dbReference type="EMBL" id="JAKEVZ010000001">
    <property type="protein sequence ID" value="MCF1749895.1"/>
    <property type="molecule type" value="Genomic_DNA"/>
</dbReference>
<dbReference type="InterPro" id="IPR018099">
    <property type="entry name" value="Purine_phosphorylase-2_CS"/>
</dbReference>
<keyword evidence="9" id="KW-1185">Reference proteome</keyword>
<comment type="function">
    <text evidence="6">The purine nucleoside phosphorylases catalyze the phosphorolytic breakdown of the N-glycosidic bond in the beta-(deoxy)ribonucleoside molecules, with the formation of the corresponding free purine bases and pentose-1-phosphate.</text>
</comment>
<evidence type="ECO:0000256" key="6">
    <source>
        <dbReference type="PIRNR" id="PIRNR000477"/>
    </source>
</evidence>
<evidence type="ECO:0000256" key="4">
    <source>
        <dbReference type="ARBA" id="ARBA00022676"/>
    </source>
</evidence>
<protein>
    <recommendedName>
        <fullName evidence="6">Purine nucleoside phosphorylase</fullName>
        <ecNumber evidence="6">2.4.2.1</ecNumber>
    </recommendedName>
    <alternativeName>
        <fullName evidence="6">Inosine-guanosine phosphorylase</fullName>
    </alternativeName>
</protein>
<dbReference type="PIRSF" id="PIRSF000477">
    <property type="entry name" value="PurNPase"/>
    <property type="match status" value="1"/>
</dbReference>
<name>A0ABS9BQY8_9BACT</name>
<accession>A0ABS9BQY8</accession>
<dbReference type="NCBIfam" id="TIGR01700">
    <property type="entry name" value="PNPH"/>
    <property type="match status" value="1"/>
</dbReference>
<dbReference type="PROSITE" id="PS01240">
    <property type="entry name" value="PNP_MTAP_2"/>
    <property type="match status" value="1"/>
</dbReference>